<keyword evidence="1" id="KW-0496">Mitochondrion</keyword>
<dbReference type="PANTHER" id="PTHR28268">
    <property type="entry name" value="MICOS SUBUNIT MIC26"/>
    <property type="match status" value="1"/>
</dbReference>
<reference evidence="2 3" key="1">
    <citation type="submission" date="2020-07" db="EMBL/GenBank/DDBJ databases">
        <title>The yeast mating-type switching endonuclease HO is a domesticated member of an unorthodox homing genetic element family.</title>
        <authorList>
            <person name="Coughlan A.Y."/>
            <person name="Lombardi L."/>
            <person name="Braun-Galleani S."/>
            <person name="Martos A.R."/>
            <person name="Galeote V."/>
            <person name="Bigey F."/>
            <person name="Dequin S."/>
            <person name="Byrne K.P."/>
            <person name="Wolfe K.H."/>
        </authorList>
    </citation>
    <scope>NUCLEOTIDE SEQUENCE [LARGE SCALE GENOMIC DNA]</scope>
    <source>
        <strain evidence="2 3">NRRL Y-6702</strain>
    </source>
</reference>
<organism evidence="2 3">
    <name type="scientific">Zygotorulaspora mrakii</name>
    <name type="common">Zygosaccharomyces mrakii</name>
    <dbReference type="NCBI Taxonomy" id="42260"/>
    <lineage>
        <taxon>Eukaryota</taxon>
        <taxon>Fungi</taxon>
        <taxon>Dikarya</taxon>
        <taxon>Ascomycota</taxon>
        <taxon>Saccharomycotina</taxon>
        <taxon>Saccharomycetes</taxon>
        <taxon>Saccharomycetales</taxon>
        <taxon>Saccharomycetaceae</taxon>
        <taxon>Zygotorulaspora</taxon>
    </lineage>
</organism>
<dbReference type="Pfam" id="PF09769">
    <property type="entry name" value="ApoO"/>
    <property type="match status" value="1"/>
</dbReference>
<dbReference type="RefSeq" id="XP_037144754.1">
    <property type="nucleotide sequence ID" value="XM_037288859.1"/>
</dbReference>
<evidence type="ECO:0000313" key="3">
    <source>
        <dbReference type="Proteomes" id="UP000509704"/>
    </source>
</evidence>
<evidence type="ECO:0000313" key="2">
    <source>
        <dbReference type="EMBL" id="QLG73027.1"/>
    </source>
</evidence>
<dbReference type="GeneID" id="59236769"/>
<sequence length="235" mass="25745">MSPSVDFYREVDLVKESVIPEQDGVVISSDAKEAAISSNYDLKPVSGKALKLVGDNELVDGISVRYPGYLAGFFHNMRLKLVNTIDKVTNVIDEKSSIYYRHESRITSTISNLHSDPREELLPGFTYIAIASMTGSIFSKNRGLLLRVATPLALGAACFGYVLPKTFRNTVGLLHSIEAEKFPTMVARQDAALLKAEQLSCKTAHALNKSAQALSSSVYKAQHYVKKCTGLNVID</sequence>
<dbReference type="InterPro" id="IPR033181">
    <property type="entry name" value="Mic26_fungi"/>
</dbReference>
<name>A0A7H9B3F9_ZYGMR</name>
<dbReference type="InterPro" id="IPR019166">
    <property type="entry name" value="MIC26/MIC27"/>
</dbReference>
<dbReference type="PANTHER" id="PTHR28268:SF1">
    <property type="entry name" value="MICOS SUBUNIT MIC26"/>
    <property type="match status" value="1"/>
</dbReference>
<comment type="subunit">
    <text evidence="1">Component of the mitochondrial contact site and cristae organizing system (MICOS) complex.</text>
</comment>
<accession>A0A7H9B3F9</accession>
<dbReference type="Proteomes" id="UP000509704">
    <property type="component" value="Chromosome 5"/>
</dbReference>
<evidence type="ECO:0000256" key="1">
    <source>
        <dbReference type="RuleBase" id="RU363021"/>
    </source>
</evidence>
<protein>
    <recommendedName>
        <fullName evidence="1">MICOS complex subunit</fullName>
    </recommendedName>
</protein>
<dbReference type="AlphaFoldDB" id="A0A7H9B3F9"/>
<keyword evidence="3" id="KW-1185">Reference proteome</keyword>
<comment type="function">
    <text evidence="1">Component of the MICOS complex, a large protein complex of the mitochondrial inner membrane that plays crucial roles in the maintenance of crista junctions, inner membrane architecture, and formation of contact sites to the outer membrane.</text>
</comment>
<keyword evidence="1" id="KW-0472">Membrane</keyword>
<proteinExistence type="predicted"/>
<gene>
    <name evidence="2" type="ORF">HG535_0E01110</name>
</gene>
<comment type="subcellular location">
    <subcellularLocation>
        <location evidence="1">Mitochondrion inner membrane</location>
    </subcellularLocation>
</comment>
<dbReference type="OrthoDB" id="2399148at2759"/>
<dbReference type="GO" id="GO:0044284">
    <property type="term" value="C:mitochondrial crista junction"/>
    <property type="evidence" value="ECO:0007669"/>
    <property type="project" value="TreeGrafter"/>
</dbReference>
<keyword evidence="1" id="KW-0999">Mitochondrion inner membrane</keyword>
<dbReference type="KEGG" id="zmk:HG535_0E01110"/>
<dbReference type="EMBL" id="CP058608">
    <property type="protein sequence ID" value="QLG73027.1"/>
    <property type="molecule type" value="Genomic_DNA"/>
</dbReference>
<dbReference type="GO" id="GO:0061617">
    <property type="term" value="C:MICOS complex"/>
    <property type="evidence" value="ECO:0007669"/>
    <property type="project" value="UniProtKB-UniRule"/>
</dbReference>
<dbReference type="GO" id="GO:0042407">
    <property type="term" value="P:cristae formation"/>
    <property type="evidence" value="ECO:0007669"/>
    <property type="project" value="InterPro"/>
</dbReference>